<dbReference type="RefSeq" id="WP_188577510.1">
    <property type="nucleotide sequence ID" value="NZ_BMCT01000002.1"/>
</dbReference>
<reference evidence="3" key="1">
    <citation type="journal article" date="2014" name="Int. J. Syst. Evol. Microbiol.">
        <title>Complete genome sequence of Corynebacterium casei LMG S-19264T (=DSM 44701T), isolated from a smear-ripened cheese.</title>
        <authorList>
            <consortium name="US DOE Joint Genome Institute (JGI-PGF)"/>
            <person name="Walter F."/>
            <person name="Albersmeier A."/>
            <person name="Kalinowski J."/>
            <person name="Ruckert C."/>
        </authorList>
    </citation>
    <scope>NUCLEOTIDE SEQUENCE</scope>
    <source>
        <strain evidence="3">CCM 7897</strain>
    </source>
</reference>
<dbReference type="Pfam" id="PF00378">
    <property type="entry name" value="ECH_1"/>
    <property type="match status" value="1"/>
</dbReference>
<dbReference type="GO" id="GO:0016829">
    <property type="term" value="F:lyase activity"/>
    <property type="evidence" value="ECO:0007669"/>
    <property type="project" value="UniProtKB-KW"/>
</dbReference>
<organism evidence="3 4">
    <name type="scientific">Azorhizobium oxalatiphilum</name>
    <dbReference type="NCBI Taxonomy" id="980631"/>
    <lineage>
        <taxon>Bacteria</taxon>
        <taxon>Pseudomonadati</taxon>
        <taxon>Pseudomonadota</taxon>
        <taxon>Alphaproteobacteria</taxon>
        <taxon>Hyphomicrobiales</taxon>
        <taxon>Xanthobacteraceae</taxon>
        <taxon>Azorhizobium</taxon>
    </lineage>
</organism>
<sequence>MAIEFEKTDGIATIRIARPEKLNALSLQMYEDLGKAFIAARDDDDVRVVVLTGSGEKAFCVGADLTESIPALAEGRFDISAWDPAHVKGLDFYKPLICAVRGLCIGGGFEIMLASDIRIAASDAVFQLPEPAHGFVPAGGTLVRLVRQIGYAHAMEVMLTGRRLSAQELERFGILNHVVAADEVEARAQEMAARIARLSPLAVQTIKKAALTLQDLPWDEAFAREAILGQETFTSPDAKRGLAAFAARASKG</sequence>
<protein>
    <submittedName>
        <fullName evidence="3">Enoyl-CoA hydratase</fullName>
    </submittedName>
</protein>
<dbReference type="InterPro" id="IPR001753">
    <property type="entry name" value="Enoyl-CoA_hydra/iso"/>
</dbReference>
<dbReference type="Proteomes" id="UP000606044">
    <property type="component" value="Unassembled WGS sequence"/>
</dbReference>
<dbReference type="EMBL" id="BMCT01000002">
    <property type="protein sequence ID" value="GGF58189.1"/>
    <property type="molecule type" value="Genomic_DNA"/>
</dbReference>
<dbReference type="AlphaFoldDB" id="A0A917BVM3"/>
<evidence type="ECO:0000256" key="1">
    <source>
        <dbReference type="ARBA" id="ARBA00005254"/>
    </source>
</evidence>
<dbReference type="InterPro" id="IPR029045">
    <property type="entry name" value="ClpP/crotonase-like_dom_sf"/>
</dbReference>
<comment type="similarity">
    <text evidence="1">Belongs to the enoyl-CoA hydratase/isomerase family.</text>
</comment>
<evidence type="ECO:0000313" key="4">
    <source>
        <dbReference type="Proteomes" id="UP000606044"/>
    </source>
</evidence>
<gene>
    <name evidence="3" type="primary">echA19</name>
    <name evidence="3" type="ORF">GCM10007301_17300</name>
</gene>
<accession>A0A917BVM3</accession>
<dbReference type="SUPFAM" id="SSF52096">
    <property type="entry name" value="ClpP/crotonase"/>
    <property type="match status" value="1"/>
</dbReference>
<dbReference type="GO" id="GO:0006635">
    <property type="term" value="P:fatty acid beta-oxidation"/>
    <property type="evidence" value="ECO:0007669"/>
    <property type="project" value="TreeGrafter"/>
</dbReference>
<proteinExistence type="inferred from homology"/>
<evidence type="ECO:0000256" key="2">
    <source>
        <dbReference type="ARBA" id="ARBA00023239"/>
    </source>
</evidence>
<comment type="caution">
    <text evidence="3">The sequence shown here is derived from an EMBL/GenBank/DDBJ whole genome shotgun (WGS) entry which is preliminary data.</text>
</comment>
<keyword evidence="2" id="KW-0456">Lyase</keyword>
<evidence type="ECO:0000313" key="3">
    <source>
        <dbReference type="EMBL" id="GGF58189.1"/>
    </source>
</evidence>
<dbReference type="CDD" id="cd06558">
    <property type="entry name" value="crotonase-like"/>
    <property type="match status" value="1"/>
</dbReference>
<dbReference type="PANTHER" id="PTHR11941">
    <property type="entry name" value="ENOYL-COA HYDRATASE-RELATED"/>
    <property type="match status" value="1"/>
</dbReference>
<name>A0A917BVM3_9HYPH</name>
<dbReference type="PANTHER" id="PTHR11941:SF54">
    <property type="entry name" value="ENOYL-COA HYDRATASE, MITOCHONDRIAL"/>
    <property type="match status" value="1"/>
</dbReference>
<keyword evidence="4" id="KW-1185">Reference proteome</keyword>
<dbReference type="InterPro" id="IPR014748">
    <property type="entry name" value="Enoyl-CoA_hydra_C"/>
</dbReference>
<dbReference type="Gene3D" id="3.90.226.10">
    <property type="entry name" value="2-enoyl-CoA Hydratase, Chain A, domain 1"/>
    <property type="match status" value="1"/>
</dbReference>
<reference evidence="3" key="2">
    <citation type="submission" date="2020-09" db="EMBL/GenBank/DDBJ databases">
        <authorList>
            <person name="Sun Q."/>
            <person name="Sedlacek I."/>
        </authorList>
    </citation>
    <scope>NUCLEOTIDE SEQUENCE</scope>
    <source>
        <strain evidence="3">CCM 7897</strain>
    </source>
</reference>
<dbReference type="Gene3D" id="1.10.12.10">
    <property type="entry name" value="Lyase 2-enoyl-coa Hydratase, Chain A, domain 2"/>
    <property type="match status" value="1"/>
</dbReference>